<comment type="caution">
    <text evidence="2">The sequence shown here is derived from an EMBL/GenBank/DDBJ whole genome shotgun (WGS) entry which is preliminary data.</text>
</comment>
<dbReference type="RefSeq" id="XP_067688300.1">
    <property type="nucleotide sequence ID" value="XM_067832197.1"/>
</dbReference>
<dbReference type="Proteomes" id="UP000674179">
    <property type="component" value="Chromosome 36"/>
</dbReference>
<keyword evidence="3" id="KW-1185">Reference proteome</keyword>
<name>A0A836GV99_LEIEN</name>
<dbReference type="GeneID" id="94167707"/>
<evidence type="ECO:0000313" key="2">
    <source>
        <dbReference type="EMBL" id="KAG5465701.1"/>
    </source>
</evidence>
<proteinExistence type="predicted"/>
<feature type="region of interest" description="Disordered" evidence="1">
    <location>
        <begin position="112"/>
        <end position="142"/>
    </location>
</feature>
<organism evidence="2 3">
    <name type="scientific">Leishmania enriettii</name>
    <dbReference type="NCBI Taxonomy" id="5663"/>
    <lineage>
        <taxon>Eukaryota</taxon>
        <taxon>Discoba</taxon>
        <taxon>Euglenozoa</taxon>
        <taxon>Kinetoplastea</taxon>
        <taxon>Metakinetoplastina</taxon>
        <taxon>Trypanosomatida</taxon>
        <taxon>Trypanosomatidae</taxon>
        <taxon>Leishmaniinae</taxon>
        <taxon>Leishmania</taxon>
    </lineage>
</organism>
<accession>A0A836GV99</accession>
<gene>
    <name evidence="2" type="ORF">CUR178_00413</name>
</gene>
<evidence type="ECO:0000256" key="1">
    <source>
        <dbReference type="SAM" id="MobiDB-lite"/>
    </source>
</evidence>
<dbReference type="EMBL" id="JAFHKP010000036">
    <property type="protein sequence ID" value="KAG5465701.1"/>
    <property type="molecule type" value="Genomic_DNA"/>
</dbReference>
<reference evidence="2 3" key="1">
    <citation type="submission" date="2021-02" db="EMBL/GenBank/DDBJ databases">
        <title>Leishmania (Mundinia) enrietti genome sequencing and assembly.</title>
        <authorList>
            <person name="Almutairi H."/>
            <person name="Gatherer D."/>
        </authorList>
    </citation>
    <scope>NUCLEOTIDE SEQUENCE [LARGE SCALE GENOMIC DNA]</scope>
    <source>
        <strain evidence="2">CUR178</strain>
    </source>
</reference>
<sequence length="142" mass="15420">MGPIRRSIEVFRSKTRQRRTSRCTIAISQSRSHPRPTSSDYRDSVSLHLRAGCSPPPALSSPYSFEAVLRIFGNGGRCMAVRNYAVRGVAKAWMAPQGVSQAVERAAESRSEFVPHPSPTVPPALTASSTPTAGTVRASMHR</sequence>
<dbReference type="AlphaFoldDB" id="A0A836GV99"/>
<protein>
    <submittedName>
        <fullName evidence="2">Uncharacterized protein</fullName>
    </submittedName>
</protein>
<evidence type="ECO:0000313" key="3">
    <source>
        <dbReference type="Proteomes" id="UP000674179"/>
    </source>
</evidence>
<dbReference type="KEGG" id="lenr:94167707"/>